<dbReference type="EMBL" id="SRYG01000010">
    <property type="protein sequence ID" value="TGY66016.1"/>
    <property type="molecule type" value="Genomic_DNA"/>
</dbReference>
<reference evidence="1" key="1">
    <citation type="submission" date="2019-04" db="EMBL/GenBank/DDBJ databases">
        <title>Microbes associate with the intestines of laboratory mice.</title>
        <authorList>
            <person name="Navarre W."/>
            <person name="Wong E."/>
            <person name="Huang K."/>
            <person name="Tropini C."/>
            <person name="Ng K."/>
            <person name="Yu B."/>
        </authorList>
    </citation>
    <scope>NUCLEOTIDE SEQUENCE</scope>
    <source>
        <strain evidence="1">NM09_H32</strain>
    </source>
</reference>
<sequence length="302" mass="33404">MKKWKTIGMACLLGGMVACARPGQAGSPYILKKDMPHLADRSIPQVHKGYYLAQQDDGLLHILDSEGNEAGRTTYTHALWIEEDVLLRTSDGDSQSFDYATGRKKKEALEGIGGVDSNVLAYDPDSEKVRYTTTSDLLDPKGASWTDIPSDLFSSEAYIVYDLDDVAQGKLDGAYRIWNRQTGEVYGPLQNAVYHHQNDLFQNYGLSRFYAPVQGMYPVQTDDGFLVIDGGKMCGPFQDAFPVGNDAVFVRDGQTPFLFDESHPNGVRLPPNALDASATNKKTVLVRESDGWKLYTEPSDTL</sequence>
<comment type="caution">
    <text evidence="1">The sequence shown here is derived from an EMBL/GenBank/DDBJ whole genome shotgun (WGS) entry which is preliminary data.</text>
</comment>
<proteinExistence type="predicted"/>
<organism evidence="1 2">
    <name type="scientific">Dubosiella muris</name>
    <dbReference type="NCBI Taxonomy" id="3038133"/>
    <lineage>
        <taxon>Bacteria</taxon>
        <taxon>Bacillati</taxon>
        <taxon>Bacillota</taxon>
        <taxon>Erysipelotrichia</taxon>
        <taxon>Erysipelotrichales</taxon>
        <taxon>Erysipelotrichaceae</taxon>
        <taxon>Dubosiella</taxon>
    </lineage>
</organism>
<evidence type="ECO:0000313" key="2">
    <source>
        <dbReference type="Proteomes" id="UP000308836"/>
    </source>
</evidence>
<keyword evidence="2" id="KW-1185">Reference proteome</keyword>
<accession>A0AC61R7S5</accession>
<protein>
    <submittedName>
        <fullName evidence="1">Uncharacterized protein</fullName>
    </submittedName>
</protein>
<name>A0AC61R7S5_9FIRM</name>
<dbReference type="Proteomes" id="UP000308836">
    <property type="component" value="Unassembled WGS sequence"/>
</dbReference>
<gene>
    <name evidence="1" type="ORF">E5336_05880</name>
</gene>
<evidence type="ECO:0000313" key="1">
    <source>
        <dbReference type="EMBL" id="TGY66016.1"/>
    </source>
</evidence>